<dbReference type="GO" id="GO:0005576">
    <property type="term" value="C:extracellular region"/>
    <property type="evidence" value="ECO:0007669"/>
    <property type="project" value="UniProtKB-SubCell"/>
</dbReference>
<dbReference type="InterPro" id="IPR024079">
    <property type="entry name" value="MetalloPept_cat_dom_sf"/>
</dbReference>
<evidence type="ECO:0000256" key="6">
    <source>
        <dbReference type="ARBA" id="ARBA00022729"/>
    </source>
</evidence>
<feature type="signal peptide" evidence="13">
    <location>
        <begin position="1"/>
        <end position="18"/>
    </location>
</feature>
<feature type="chain" id="PRO_5025705764" description="Neutral protease 2" evidence="13">
    <location>
        <begin position="19"/>
        <end position="353"/>
    </location>
</feature>
<keyword evidence="7 13" id="KW-0378">Hydrolase</keyword>
<protein>
    <recommendedName>
        <fullName evidence="13">Neutral protease 2</fullName>
        <ecNumber evidence="13">3.4.24.39</ecNumber>
    </recommendedName>
    <alternativeName>
        <fullName evidence="13">Deuterolysin</fullName>
    </alternativeName>
</protein>
<comment type="catalytic activity">
    <reaction evidence="1 13">
        <text>Preferential cleavage of bonds with hydrophobic residues in P1'. Also 3-Asn-|-Gln-4 and 8-Gly-|-Ser-9 bonds in insulin B chain.</text>
        <dbReference type="EC" id="3.4.24.39"/>
    </reaction>
</comment>
<feature type="binding site" evidence="12">
    <location>
        <position position="304"/>
    </location>
    <ligand>
        <name>Zn(2+)</name>
        <dbReference type="ChEBI" id="CHEBI:29105"/>
        <note>catalytic</note>
    </ligand>
</feature>
<evidence type="ECO:0000256" key="11">
    <source>
        <dbReference type="PIRSR" id="PIRSR601384-1"/>
    </source>
</evidence>
<dbReference type="GO" id="GO:0004222">
    <property type="term" value="F:metalloendopeptidase activity"/>
    <property type="evidence" value="ECO:0007669"/>
    <property type="project" value="InterPro"/>
</dbReference>
<evidence type="ECO:0000256" key="8">
    <source>
        <dbReference type="ARBA" id="ARBA00022833"/>
    </source>
</evidence>
<evidence type="ECO:0000256" key="5">
    <source>
        <dbReference type="ARBA" id="ARBA00022723"/>
    </source>
</evidence>
<comment type="similarity">
    <text evidence="2 13">Belongs to the peptidase M35 family.</text>
</comment>
<dbReference type="Gene3D" id="3.40.390.10">
    <property type="entry name" value="Collagenase (Catalytic Domain)"/>
    <property type="match status" value="1"/>
</dbReference>
<dbReference type="Pfam" id="PF02102">
    <property type="entry name" value="Peptidase_M35"/>
    <property type="match status" value="1"/>
</dbReference>
<dbReference type="EC" id="3.4.24.39" evidence="13"/>
<name>A0A6A6U4S8_9PEZI</name>
<dbReference type="AlphaFoldDB" id="A0A6A6U4S8"/>
<keyword evidence="6 13" id="KW-0732">Signal</keyword>
<evidence type="ECO:0000256" key="10">
    <source>
        <dbReference type="ARBA" id="ARBA00023145"/>
    </source>
</evidence>
<gene>
    <name evidence="14" type="ORF">BT63DRAFT_426174</name>
</gene>
<reference evidence="14" key="1">
    <citation type="journal article" date="2020" name="Stud. Mycol.">
        <title>101 Dothideomycetes genomes: a test case for predicting lifestyles and emergence of pathogens.</title>
        <authorList>
            <person name="Haridas S."/>
            <person name="Albert R."/>
            <person name="Binder M."/>
            <person name="Bloem J."/>
            <person name="Labutti K."/>
            <person name="Salamov A."/>
            <person name="Andreopoulos B."/>
            <person name="Baker S."/>
            <person name="Barry K."/>
            <person name="Bills G."/>
            <person name="Bluhm B."/>
            <person name="Cannon C."/>
            <person name="Castanera R."/>
            <person name="Culley D."/>
            <person name="Daum C."/>
            <person name="Ezra D."/>
            <person name="Gonzalez J."/>
            <person name="Henrissat B."/>
            <person name="Kuo A."/>
            <person name="Liang C."/>
            <person name="Lipzen A."/>
            <person name="Lutzoni F."/>
            <person name="Magnuson J."/>
            <person name="Mondo S."/>
            <person name="Nolan M."/>
            <person name="Ohm R."/>
            <person name="Pangilinan J."/>
            <person name="Park H.-J."/>
            <person name="Ramirez L."/>
            <person name="Alfaro M."/>
            <person name="Sun H."/>
            <person name="Tritt A."/>
            <person name="Yoshinaga Y."/>
            <person name="Zwiers L.-H."/>
            <person name="Turgeon B."/>
            <person name="Goodwin S."/>
            <person name="Spatafora J."/>
            <person name="Crous P."/>
            <person name="Grigoriev I."/>
        </authorList>
    </citation>
    <scope>NUCLEOTIDE SEQUENCE</scope>
    <source>
        <strain evidence="14">CBS 115976</strain>
    </source>
</reference>
<evidence type="ECO:0000313" key="14">
    <source>
        <dbReference type="EMBL" id="KAF2667275.1"/>
    </source>
</evidence>
<comment type="cofactor">
    <cofactor evidence="12 13">
        <name>Zn(2+)</name>
        <dbReference type="ChEBI" id="CHEBI:29105"/>
    </cofactor>
    <text evidence="12 13">Binds 1 zinc ion per subunit.</text>
</comment>
<evidence type="ECO:0000256" key="1">
    <source>
        <dbReference type="ARBA" id="ARBA00001187"/>
    </source>
</evidence>
<proteinExistence type="inferred from homology"/>
<feature type="binding site" evidence="12">
    <location>
        <position position="315"/>
    </location>
    <ligand>
        <name>Zn(2+)</name>
        <dbReference type="ChEBI" id="CHEBI:29105"/>
        <note>catalytic</note>
    </ligand>
</feature>
<feature type="binding site" evidence="12">
    <location>
        <position position="300"/>
    </location>
    <ligand>
        <name>Zn(2+)</name>
        <dbReference type="ChEBI" id="CHEBI:29105"/>
        <note>catalytic</note>
    </ligand>
</feature>
<keyword evidence="4 13" id="KW-0165">Cleavage on pair of basic residues</keyword>
<dbReference type="InterPro" id="IPR050414">
    <property type="entry name" value="Fungal_M35_metalloproteases"/>
</dbReference>
<keyword evidence="8 12" id="KW-0862">Zinc</keyword>
<dbReference type="Gene3D" id="2.60.40.2970">
    <property type="match status" value="1"/>
</dbReference>
<dbReference type="SUPFAM" id="SSF55486">
    <property type="entry name" value="Metalloproteases ('zincins'), catalytic domain"/>
    <property type="match status" value="1"/>
</dbReference>
<dbReference type="InterPro" id="IPR001384">
    <property type="entry name" value="Peptidase_M35"/>
</dbReference>
<sequence>MRITLQLLVASLALTAAAKKSKKPNENHIPFDVKIAHVEGTEVTVTVTNKWKKDVNVFKRMNILDSNPVQKVNVTRADGTPARFIGAHARLNTEKLDKASFDHLGRKKSTKITFDLSHIYDLSEGGKFEVHAEGGLPWAKKKKTDIVGTAPYKTEKLTIDVDKEALASKKTISQKTVIQSDCSGDRLERTREANAVCAMLATMAGWSAVNGDAAQFERYFRTQDPNMRQQVSRRFFAVADECLGKTSLSTTLCSDQLNLCKSDYISVTYGTQITNCDMYWRFPTLSDQCHSYDQATLTIHETTHVDGLDEPSTVDFQNNYGWPALTYLTPEQAVTNAANYQYFANAIYAGADC</sequence>
<keyword evidence="15" id="KW-1185">Reference proteome</keyword>
<feature type="active site" evidence="11">
    <location>
        <position position="301"/>
    </location>
</feature>
<evidence type="ECO:0000256" key="3">
    <source>
        <dbReference type="ARBA" id="ARBA00022670"/>
    </source>
</evidence>
<evidence type="ECO:0000313" key="15">
    <source>
        <dbReference type="Proteomes" id="UP000799302"/>
    </source>
</evidence>
<comment type="function">
    <text evidence="13">Secreted metalloproteinase that allows assimilation of proteinaceous substrates. Shows high activities on basic nuclear substrates such as histone and protamine.</text>
</comment>
<keyword evidence="3 13" id="KW-0645">Protease</keyword>
<keyword evidence="13" id="KW-0964">Secreted</keyword>
<accession>A0A6A6U4S8</accession>
<dbReference type="GO" id="GO:0046872">
    <property type="term" value="F:metal ion binding"/>
    <property type="evidence" value="ECO:0007669"/>
    <property type="project" value="UniProtKB-KW"/>
</dbReference>
<dbReference type="PRINTS" id="PR00768">
    <property type="entry name" value="DEUTEROLYSIN"/>
</dbReference>
<dbReference type="CDD" id="cd11008">
    <property type="entry name" value="M35_deuterolysin_like"/>
    <property type="match status" value="1"/>
</dbReference>
<evidence type="ECO:0000256" key="9">
    <source>
        <dbReference type="ARBA" id="ARBA00023049"/>
    </source>
</evidence>
<dbReference type="GO" id="GO:0006508">
    <property type="term" value="P:proteolysis"/>
    <property type="evidence" value="ECO:0007669"/>
    <property type="project" value="UniProtKB-KW"/>
</dbReference>
<keyword evidence="5 12" id="KW-0479">Metal-binding</keyword>
<keyword evidence="10" id="KW-0865">Zymogen</keyword>
<keyword evidence="9 13" id="KW-0482">Metalloprotease</keyword>
<comment type="subcellular location">
    <subcellularLocation>
        <location evidence="13">Secreted</location>
    </subcellularLocation>
</comment>
<dbReference type="PANTHER" id="PTHR37016">
    <property type="match status" value="1"/>
</dbReference>
<evidence type="ECO:0000256" key="13">
    <source>
        <dbReference type="RuleBase" id="RU361126"/>
    </source>
</evidence>
<dbReference type="OrthoDB" id="412874at2759"/>
<dbReference type="EMBL" id="MU004237">
    <property type="protein sequence ID" value="KAF2667275.1"/>
    <property type="molecule type" value="Genomic_DNA"/>
</dbReference>
<organism evidence="14 15">
    <name type="scientific">Microthyrium microscopicum</name>
    <dbReference type="NCBI Taxonomy" id="703497"/>
    <lineage>
        <taxon>Eukaryota</taxon>
        <taxon>Fungi</taxon>
        <taxon>Dikarya</taxon>
        <taxon>Ascomycota</taxon>
        <taxon>Pezizomycotina</taxon>
        <taxon>Dothideomycetes</taxon>
        <taxon>Dothideomycetes incertae sedis</taxon>
        <taxon>Microthyriales</taxon>
        <taxon>Microthyriaceae</taxon>
        <taxon>Microthyrium</taxon>
    </lineage>
</organism>
<evidence type="ECO:0000256" key="7">
    <source>
        <dbReference type="ARBA" id="ARBA00022801"/>
    </source>
</evidence>
<evidence type="ECO:0000256" key="4">
    <source>
        <dbReference type="ARBA" id="ARBA00022685"/>
    </source>
</evidence>
<dbReference type="PANTHER" id="PTHR37016:SF3">
    <property type="entry name" value="NEUTRAL PROTEASE 2-RELATED"/>
    <property type="match status" value="1"/>
</dbReference>
<evidence type="ECO:0000256" key="12">
    <source>
        <dbReference type="PIRSR" id="PIRSR601384-2"/>
    </source>
</evidence>
<evidence type="ECO:0000256" key="2">
    <source>
        <dbReference type="ARBA" id="ARBA00010279"/>
    </source>
</evidence>
<dbReference type="Proteomes" id="UP000799302">
    <property type="component" value="Unassembled WGS sequence"/>
</dbReference>